<evidence type="ECO:0000256" key="8">
    <source>
        <dbReference type="ARBA" id="ARBA00048679"/>
    </source>
</evidence>
<dbReference type="InterPro" id="IPR011009">
    <property type="entry name" value="Kinase-like_dom_sf"/>
</dbReference>
<dbReference type="PANTHER" id="PTHR24363:SF0">
    <property type="entry name" value="SERINE_THREONINE KINASE LIKE DOMAIN CONTAINING 1"/>
    <property type="match status" value="1"/>
</dbReference>
<dbReference type="InterPro" id="IPR058395">
    <property type="entry name" value="DUF8082"/>
</dbReference>
<evidence type="ECO:0000256" key="1">
    <source>
        <dbReference type="ARBA" id="ARBA00012513"/>
    </source>
</evidence>
<organism evidence="11 12">
    <name type="scientific">Lyngbya confervoides BDU141951</name>
    <dbReference type="NCBI Taxonomy" id="1574623"/>
    <lineage>
        <taxon>Bacteria</taxon>
        <taxon>Bacillati</taxon>
        <taxon>Cyanobacteriota</taxon>
        <taxon>Cyanophyceae</taxon>
        <taxon>Oscillatoriophycideae</taxon>
        <taxon>Oscillatoriales</taxon>
        <taxon>Microcoleaceae</taxon>
        <taxon>Lyngbya</taxon>
    </lineage>
</organism>
<dbReference type="Pfam" id="PF26309">
    <property type="entry name" value="DUF8082"/>
    <property type="match status" value="1"/>
</dbReference>
<dbReference type="GO" id="GO:0004674">
    <property type="term" value="F:protein serine/threonine kinase activity"/>
    <property type="evidence" value="ECO:0007669"/>
    <property type="project" value="UniProtKB-KW"/>
</dbReference>
<evidence type="ECO:0000313" key="12">
    <source>
        <dbReference type="Proteomes" id="UP000031561"/>
    </source>
</evidence>
<dbReference type="AlphaFoldDB" id="A0ABD4T0B4"/>
<keyword evidence="6" id="KW-0067">ATP-binding</keyword>
<evidence type="ECO:0000259" key="10">
    <source>
        <dbReference type="PROSITE" id="PS50011"/>
    </source>
</evidence>
<dbReference type="PROSITE" id="PS00108">
    <property type="entry name" value="PROTEIN_KINASE_ST"/>
    <property type="match status" value="1"/>
</dbReference>
<dbReference type="PANTHER" id="PTHR24363">
    <property type="entry name" value="SERINE/THREONINE PROTEIN KINASE"/>
    <property type="match status" value="1"/>
</dbReference>
<reference evidence="11 12" key="1">
    <citation type="journal article" date="2015" name="Genome Announc.">
        <title>Draft Genome Sequence of Filamentous Marine Cyanobacterium Lyngbya confervoides Strain BDU141951.</title>
        <authorList>
            <person name="Chandrababunaidu M.M."/>
            <person name="Sen D."/>
            <person name="Tripathy S."/>
        </authorList>
    </citation>
    <scope>NUCLEOTIDE SEQUENCE [LARGE SCALE GENOMIC DNA]</scope>
    <source>
        <strain evidence="11 12">BDU141951</strain>
    </source>
</reference>
<keyword evidence="2 11" id="KW-0723">Serine/threonine-protein kinase</keyword>
<comment type="catalytic activity">
    <reaction evidence="8">
        <text>L-seryl-[protein] + ATP = O-phospho-L-seryl-[protein] + ADP + H(+)</text>
        <dbReference type="Rhea" id="RHEA:17989"/>
        <dbReference type="Rhea" id="RHEA-COMP:9863"/>
        <dbReference type="Rhea" id="RHEA-COMP:11604"/>
        <dbReference type="ChEBI" id="CHEBI:15378"/>
        <dbReference type="ChEBI" id="CHEBI:29999"/>
        <dbReference type="ChEBI" id="CHEBI:30616"/>
        <dbReference type="ChEBI" id="CHEBI:83421"/>
        <dbReference type="ChEBI" id="CHEBI:456216"/>
        <dbReference type="EC" id="2.7.11.1"/>
    </reaction>
</comment>
<dbReference type="GO" id="GO:0005524">
    <property type="term" value="F:ATP binding"/>
    <property type="evidence" value="ECO:0007669"/>
    <property type="project" value="UniProtKB-KW"/>
</dbReference>
<comment type="caution">
    <text evidence="11">The sequence shown here is derived from an EMBL/GenBank/DDBJ whole genome shotgun (WGS) entry which is preliminary data.</text>
</comment>
<dbReference type="EMBL" id="JTHE03000023">
    <property type="protein sequence ID" value="MCM1981881.1"/>
    <property type="molecule type" value="Genomic_DNA"/>
</dbReference>
<feature type="compositionally biased region" description="Pro residues" evidence="9">
    <location>
        <begin position="322"/>
        <end position="337"/>
    </location>
</feature>
<dbReference type="EC" id="2.7.11.1" evidence="1"/>
<dbReference type="InterPro" id="IPR008271">
    <property type="entry name" value="Ser/Thr_kinase_AS"/>
</dbReference>
<dbReference type="SMART" id="SM00220">
    <property type="entry name" value="S_TKc"/>
    <property type="match status" value="1"/>
</dbReference>
<keyword evidence="5 11" id="KW-0418">Kinase</keyword>
<dbReference type="Gene3D" id="3.30.200.20">
    <property type="entry name" value="Phosphorylase Kinase, domain 1"/>
    <property type="match status" value="1"/>
</dbReference>
<dbReference type="InterPro" id="IPR000719">
    <property type="entry name" value="Prot_kinase_dom"/>
</dbReference>
<dbReference type="CDD" id="cd14014">
    <property type="entry name" value="STKc_PknB_like"/>
    <property type="match status" value="1"/>
</dbReference>
<keyword evidence="3" id="KW-0808">Transferase</keyword>
<dbReference type="Pfam" id="PF00069">
    <property type="entry name" value="Pkinase"/>
    <property type="match status" value="1"/>
</dbReference>
<keyword evidence="12" id="KW-1185">Reference proteome</keyword>
<evidence type="ECO:0000256" key="7">
    <source>
        <dbReference type="ARBA" id="ARBA00047899"/>
    </source>
</evidence>
<evidence type="ECO:0000256" key="5">
    <source>
        <dbReference type="ARBA" id="ARBA00022777"/>
    </source>
</evidence>
<evidence type="ECO:0000256" key="6">
    <source>
        <dbReference type="ARBA" id="ARBA00022840"/>
    </source>
</evidence>
<dbReference type="RefSeq" id="WP_166280019.1">
    <property type="nucleotide sequence ID" value="NZ_JTHE03000023.1"/>
</dbReference>
<keyword evidence="4" id="KW-0547">Nucleotide-binding</keyword>
<dbReference type="Gene3D" id="1.10.510.10">
    <property type="entry name" value="Transferase(Phosphotransferase) domain 1"/>
    <property type="match status" value="1"/>
</dbReference>
<proteinExistence type="predicted"/>
<dbReference type="PROSITE" id="PS50011">
    <property type="entry name" value="PROTEIN_KINASE_DOM"/>
    <property type="match status" value="1"/>
</dbReference>
<dbReference type="NCBIfam" id="NF045510">
    <property type="entry name" value="4Cys_prefix_kin"/>
    <property type="match status" value="1"/>
</dbReference>
<evidence type="ECO:0000256" key="2">
    <source>
        <dbReference type="ARBA" id="ARBA00022527"/>
    </source>
</evidence>
<protein>
    <recommendedName>
        <fullName evidence="1">non-specific serine/threonine protein kinase</fullName>
        <ecNumber evidence="1">2.7.11.1</ecNumber>
    </recommendedName>
</protein>
<dbReference type="SUPFAM" id="SSF56112">
    <property type="entry name" value="Protein kinase-like (PK-like)"/>
    <property type="match status" value="1"/>
</dbReference>
<sequence length="424" mass="46814">MSLCINPTCTKPQNSKEDLFCQTCGTELLLEGRYRVLQMLGAGGCGKTYEVSDRDGSVKVLKILINNDPKYIELFQREAFLLSHLRHPGIPSVETNAYFTTLPKASTEPLHCLVMEKIIGLDLHKYLRQRGHPLDQKLALQWIRQLVQILQAIHHQNILHRDIKPSNIMLKSDGNLALVDFGTARSITNIYDSAGQVQATRIMSALYTPDEQMKGHPVPQSDFFALGRTFVYLLTGQDLGEFYKPLTADFEWHDAVPHLSPAFVEFLDQLMAPLPAQRPATAEEILSKLQTLEQELLQPPSTSGNLGYAKTLLAHPEKRESPLPPVNSGPLSSPPPFSGATSAPSNPPSPPVYTGNPHSQAISSDFLAQCQLNLAERIGPIAAIVCQRTLAQRSTWTQQEFVNAIAQNIPDPQAAQSFRQALGG</sequence>
<gene>
    <name evidence="11" type="ORF">QQ91_0003420</name>
</gene>
<feature type="domain" description="Protein kinase" evidence="10">
    <location>
        <begin position="34"/>
        <end position="297"/>
    </location>
</feature>
<accession>A0ABD4T0B4</accession>
<evidence type="ECO:0000313" key="11">
    <source>
        <dbReference type="EMBL" id="MCM1981881.1"/>
    </source>
</evidence>
<evidence type="ECO:0000256" key="4">
    <source>
        <dbReference type="ARBA" id="ARBA00022741"/>
    </source>
</evidence>
<evidence type="ECO:0000256" key="9">
    <source>
        <dbReference type="SAM" id="MobiDB-lite"/>
    </source>
</evidence>
<feature type="region of interest" description="Disordered" evidence="9">
    <location>
        <begin position="318"/>
        <end position="358"/>
    </location>
</feature>
<dbReference type="Proteomes" id="UP000031561">
    <property type="component" value="Unassembled WGS sequence"/>
</dbReference>
<evidence type="ECO:0000256" key="3">
    <source>
        <dbReference type="ARBA" id="ARBA00022679"/>
    </source>
</evidence>
<name>A0ABD4T0B4_9CYAN</name>
<comment type="catalytic activity">
    <reaction evidence="7">
        <text>L-threonyl-[protein] + ATP = O-phospho-L-threonyl-[protein] + ADP + H(+)</text>
        <dbReference type="Rhea" id="RHEA:46608"/>
        <dbReference type="Rhea" id="RHEA-COMP:11060"/>
        <dbReference type="Rhea" id="RHEA-COMP:11605"/>
        <dbReference type="ChEBI" id="CHEBI:15378"/>
        <dbReference type="ChEBI" id="CHEBI:30013"/>
        <dbReference type="ChEBI" id="CHEBI:30616"/>
        <dbReference type="ChEBI" id="CHEBI:61977"/>
        <dbReference type="ChEBI" id="CHEBI:456216"/>
        <dbReference type="EC" id="2.7.11.1"/>
    </reaction>
</comment>